<gene>
    <name evidence="2" type="primary">paaF</name>
    <name evidence="2" type="ORF">A6F68_02337</name>
</gene>
<name>A0A1B2AFD1_9SPHN</name>
<organism evidence="2 3">
    <name type="scientific">Tsuneonella dongtanensis</name>
    <dbReference type="NCBI Taxonomy" id="692370"/>
    <lineage>
        <taxon>Bacteria</taxon>
        <taxon>Pseudomonadati</taxon>
        <taxon>Pseudomonadota</taxon>
        <taxon>Alphaproteobacteria</taxon>
        <taxon>Sphingomonadales</taxon>
        <taxon>Erythrobacteraceae</taxon>
        <taxon>Tsuneonella</taxon>
    </lineage>
</organism>
<dbReference type="Gene3D" id="3.90.226.10">
    <property type="entry name" value="2-enoyl-CoA Hydratase, Chain A, domain 1"/>
    <property type="match status" value="1"/>
</dbReference>
<dbReference type="Proteomes" id="UP000092932">
    <property type="component" value="Chromosome"/>
</dbReference>
<dbReference type="CDD" id="cd06558">
    <property type="entry name" value="crotonase-like"/>
    <property type="match status" value="1"/>
</dbReference>
<keyword evidence="2" id="KW-0456">Lyase</keyword>
<dbReference type="EMBL" id="CP016591">
    <property type="protein sequence ID" value="ANY20836.1"/>
    <property type="molecule type" value="Genomic_DNA"/>
</dbReference>
<reference evidence="2 3" key="1">
    <citation type="submission" date="2016-07" db="EMBL/GenBank/DDBJ databases">
        <title>Complete genome sequence of Altererythrobacter dongtanensis KCTC 22672, a type strain with esterase isolated from tidal flat.</title>
        <authorList>
            <person name="Cheng H."/>
            <person name="Wu Y.-H."/>
            <person name="Zhou P."/>
            <person name="Huo Y.-Y."/>
            <person name="Wang C.-S."/>
            <person name="Xu X.-W."/>
        </authorList>
    </citation>
    <scope>NUCLEOTIDE SEQUENCE [LARGE SCALE GENOMIC DNA]</scope>
    <source>
        <strain evidence="2 3">KCTC 22672</strain>
    </source>
</reference>
<dbReference type="PANTHER" id="PTHR43459:SF1">
    <property type="entry name" value="EG:BACN32G11.4 PROTEIN"/>
    <property type="match status" value="1"/>
</dbReference>
<dbReference type="InterPro" id="IPR001753">
    <property type="entry name" value="Enoyl-CoA_hydra/iso"/>
</dbReference>
<dbReference type="Pfam" id="PF00378">
    <property type="entry name" value="ECH_1"/>
    <property type="match status" value="1"/>
</dbReference>
<dbReference type="KEGG" id="ado:A6F68_02337"/>
<evidence type="ECO:0000313" key="2">
    <source>
        <dbReference type="EMBL" id="ANY20836.1"/>
    </source>
</evidence>
<dbReference type="GO" id="GO:0004300">
    <property type="term" value="F:enoyl-CoA hydratase activity"/>
    <property type="evidence" value="ECO:0007669"/>
    <property type="project" value="UniProtKB-EC"/>
</dbReference>
<keyword evidence="3" id="KW-1185">Reference proteome</keyword>
<dbReference type="EC" id="4.2.1.17" evidence="2"/>
<dbReference type="SUPFAM" id="SSF52096">
    <property type="entry name" value="ClpP/crotonase"/>
    <property type="match status" value="1"/>
</dbReference>
<accession>A0A1B2AFD1</accession>
<dbReference type="PANTHER" id="PTHR43459">
    <property type="entry name" value="ENOYL-COA HYDRATASE"/>
    <property type="match status" value="1"/>
</dbReference>
<evidence type="ECO:0000256" key="1">
    <source>
        <dbReference type="ARBA" id="ARBA00005254"/>
    </source>
</evidence>
<comment type="similarity">
    <text evidence="1">Belongs to the enoyl-CoA hydratase/isomerase family.</text>
</comment>
<dbReference type="InterPro" id="IPR014748">
    <property type="entry name" value="Enoyl-CoA_hydra_C"/>
</dbReference>
<dbReference type="STRING" id="692370.A6F68_02337"/>
<dbReference type="Gene3D" id="1.10.12.10">
    <property type="entry name" value="Lyase 2-enoyl-coa Hydratase, Chain A, domain 2"/>
    <property type="match status" value="1"/>
</dbReference>
<dbReference type="PATRIC" id="fig|692370.5.peg.2350"/>
<evidence type="ECO:0000313" key="3">
    <source>
        <dbReference type="Proteomes" id="UP000092932"/>
    </source>
</evidence>
<dbReference type="NCBIfam" id="NF006699">
    <property type="entry name" value="PRK09245.1"/>
    <property type="match status" value="1"/>
</dbReference>
<dbReference type="RefSeq" id="WP_067680191.1">
    <property type="nucleotide sequence ID" value="NZ_CP016591.1"/>
</dbReference>
<dbReference type="OrthoDB" id="9802898at2"/>
<protein>
    <submittedName>
        <fullName evidence="2">2,3-dehydroadipyl-CoA hydratase</fullName>
        <ecNumber evidence="2">4.2.1.17</ecNumber>
    </submittedName>
</protein>
<dbReference type="AlphaFoldDB" id="A0A1B2AFD1"/>
<proteinExistence type="inferred from homology"/>
<sequence>MSNFLKIEREGAVLTVTMDRPEDRNAITDPDQSAEFVALADNLARDRSVRAMVLTGAGKSFCAGGNVKSMRDKTGLFAGSPFDQRTHYRTTVQTIGKALWELEVPVVAAINGHAIGLGLDITLMCDVRVMAEDALVAESYVKLGIIPGGGGAWLLPRVVGLSNASRMTLTGETIDAATALRYGLASEVVPTAQVLPRAQELAHAIAANPGHATRMAKRMMREGMDQKLPTHLEMAAAYQALSHHTEDHVEAIDAFLAKRQPEFRDR</sequence>
<dbReference type="InterPro" id="IPR029045">
    <property type="entry name" value="ClpP/crotonase-like_dom_sf"/>
</dbReference>